<gene>
    <name evidence="1" type="ORF">ACFFHM_10125</name>
</gene>
<evidence type="ECO:0000313" key="2">
    <source>
        <dbReference type="Proteomes" id="UP001589838"/>
    </source>
</evidence>
<dbReference type="EMBL" id="JBHLUX010000026">
    <property type="protein sequence ID" value="MFC0470841.1"/>
    <property type="molecule type" value="Genomic_DNA"/>
</dbReference>
<comment type="caution">
    <text evidence="1">The sequence shown here is derived from an EMBL/GenBank/DDBJ whole genome shotgun (WGS) entry which is preliminary data.</text>
</comment>
<reference evidence="1 2" key="1">
    <citation type="submission" date="2024-09" db="EMBL/GenBank/DDBJ databases">
        <authorList>
            <person name="Sun Q."/>
            <person name="Mori K."/>
        </authorList>
    </citation>
    <scope>NUCLEOTIDE SEQUENCE [LARGE SCALE GENOMIC DNA]</scope>
    <source>
        <strain evidence="1 2">NCAIM B.02610</strain>
    </source>
</reference>
<accession>A0ABV6KC14</accession>
<name>A0ABV6KC14_9BACI</name>
<dbReference type="RefSeq" id="WP_390183843.1">
    <property type="nucleotide sequence ID" value="NZ_JBHLUX010000026.1"/>
</dbReference>
<protein>
    <submittedName>
        <fullName evidence="1">Uncharacterized protein</fullName>
    </submittedName>
</protein>
<organism evidence="1 2">
    <name type="scientific">Halalkalibacter kiskunsagensis</name>
    <dbReference type="NCBI Taxonomy" id="1548599"/>
    <lineage>
        <taxon>Bacteria</taxon>
        <taxon>Bacillati</taxon>
        <taxon>Bacillota</taxon>
        <taxon>Bacilli</taxon>
        <taxon>Bacillales</taxon>
        <taxon>Bacillaceae</taxon>
        <taxon>Halalkalibacter</taxon>
    </lineage>
</organism>
<dbReference type="Proteomes" id="UP001589838">
    <property type="component" value="Unassembled WGS sequence"/>
</dbReference>
<proteinExistence type="predicted"/>
<evidence type="ECO:0000313" key="1">
    <source>
        <dbReference type="EMBL" id="MFC0470841.1"/>
    </source>
</evidence>
<sequence length="16" mass="1893">MVIKMGCVDYTLDEIY</sequence>
<keyword evidence="2" id="KW-1185">Reference proteome</keyword>